<evidence type="ECO:0000256" key="4">
    <source>
        <dbReference type="SAM" id="Phobius"/>
    </source>
</evidence>
<dbReference type="GO" id="GO:0018454">
    <property type="term" value="F:acetoacetyl-CoA reductase activity"/>
    <property type="evidence" value="ECO:0007669"/>
    <property type="project" value="InterPro"/>
</dbReference>
<evidence type="ECO:0000313" key="6">
    <source>
        <dbReference type="EMBL" id="ATR78527.1"/>
    </source>
</evidence>
<dbReference type="NCBIfam" id="TIGR01829">
    <property type="entry name" value="AcAcCoA_reduct"/>
    <property type="match status" value="1"/>
</dbReference>
<name>A0A2D2LU26_FAUOS</name>
<dbReference type="PANTHER" id="PTHR42879">
    <property type="entry name" value="3-OXOACYL-(ACYL-CARRIER-PROTEIN) REDUCTASE"/>
    <property type="match status" value="1"/>
</dbReference>
<evidence type="ECO:0000259" key="5">
    <source>
        <dbReference type="SMART" id="SM00822"/>
    </source>
</evidence>
<dbReference type="PRINTS" id="PR00081">
    <property type="entry name" value="GDHRDH"/>
</dbReference>
<evidence type="ECO:0000256" key="2">
    <source>
        <dbReference type="ARBA" id="ARBA00023002"/>
    </source>
</evidence>
<evidence type="ECO:0000313" key="7">
    <source>
        <dbReference type="Proteomes" id="UP000229340"/>
    </source>
</evidence>
<dbReference type="InterPro" id="IPR020904">
    <property type="entry name" value="Sc_DH/Rdtase_CS"/>
</dbReference>
<evidence type="ECO:0000256" key="3">
    <source>
        <dbReference type="RuleBase" id="RU000363"/>
    </source>
</evidence>
<keyword evidence="2" id="KW-0560">Oxidoreductase</keyword>
<organism evidence="6 7">
    <name type="scientific">Faucicola osloensis</name>
    <name type="common">Moraxella osloensis</name>
    <dbReference type="NCBI Taxonomy" id="34062"/>
    <lineage>
        <taxon>Bacteria</taxon>
        <taxon>Pseudomonadati</taxon>
        <taxon>Pseudomonadota</taxon>
        <taxon>Gammaproteobacteria</taxon>
        <taxon>Moraxellales</taxon>
        <taxon>Moraxellaceae</taxon>
        <taxon>Faucicola</taxon>
    </lineage>
</organism>
<reference evidence="7" key="1">
    <citation type="submission" date="2017-11" db="EMBL/GenBank/DDBJ databases">
        <title>Complete genome sequence of Moraxella osloensis NP7 isolated from human skin.</title>
        <authorList>
            <person name="Lee K."/>
            <person name="Lim J.Y."/>
            <person name="Hwang I."/>
        </authorList>
    </citation>
    <scope>NUCLEOTIDE SEQUENCE [LARGE SCALE GENOMIC DNA]</scope>
    <source>
        <strain evidence="7">NP7</strain>
    </source>
</reference>
<dbReference type="InterPro" id="IPR057326">
    <property type="entry name" value="KR_dom"/>
</dbReference>
<feature type="domain" description="Ketoreductase" evidence="5">
    <location>
        <begin position="11"/>
        <end position="197"/>
    </location>
</feature>
<dbReference type="EMBL" id="CP024443">
    <property type="protein sequence ID" value="ATR78527.1"/>
    <property type="molecule type" value="Genomic_DNA"/>
</dbReference>
<dbReference type="GO" id="GO:0005737">
    <property type="term" value="C:cytoplasm"/>
    <property type="evidence" value="ECO:0007669"/>
    <property type="project" value="InterPro"/>
</dbReference>
<dbReference type="CDD" id="cd05333">
    <property type="entry name" value="BKR_SDR_c"/>
    <property type="match status" value="1"/>
</dbReference>
<proteinExistence type="inferred from homology"/>
<dbReference type="InterPro" id="IPR036291">
    <property type="entry name" value="NAD(P)-bd_dom_sf"/>
</dbReference>
<gene>
    <name evidence="6" type="ORF">NP7_04225</name>
</gene>
<dbReference type="PANTHER" id="PTHR42879:SF2">
    <property type="entry name" value="3-OXOACYL-[ACYL-CARRIER-PROTEIN] REDUCTASE FABG"/>
    <property type="match status" value="1"/>
</dbReference>
<feature type="transmembrane region" description="Helical" evidence="4">
    <location>
        <begin position="12"/>
        <end position="35"/>
    </location>
</feature>
<dbReference type="GO" id="GO:0032787">
    <property type="term" value="P:monocarboxylic acid metabolic process"/>
    <property type="evidence" value="ECO:0007669"/>
    <property type="project" value="UniProtKB-ARBA"/>
</dbReference>
<dbReference type="InterPro" id="IPR050259">
    <property type="entry name" value="SDR"/>
</dbReference>
<dbReference type="InterPro" id="IPR011283">
    <property type="entry name" value="Acetoacetyl-CoA_reductase"/>
</dbReference>
<dbReference type="Proteomes" id="UP000229340">
    <property type="component" value="Chromosome"/>
</dbReference>
<dbReference type="SUPFAM" id="SSF51735">
    <property type="entry name" value="NAD(P)-binding Rossmann-fold domains"/>
    <property type="match status" value="1"/>
</dbReference>
<comment type="similarity">
    <text evidence="1 3">Belongs to the short-chain dehydrogenases/reductases (SDR) family.</text>
</comment>
<dbReference type="AlphaFoldDB" id="A0A2D2LU26"/>
<dbReference type="GO" id="GO:0042619">
    <property type="term" value="P:poly-hydroxybutyrate biosynthetic process"/>
    <property type="evidence" value="ECO:0007669"/>
    <property type="project" value="InterPro"/>
</dbReference>
<dbReference type="RefSeq" id="WP_100270834.1">
    <property type="nucleotide sequence ID" value="NZ_CP024443.1"/>
</dbReference>
<dbReference type="PRINTS" id="PR00080">
    <property type="entry name" value="SDRFAMILY"/>
</dbReference>
<evidence type="ECO:0000256" key="1">
    <source>
        <dbReference type="ARBA" id="ARBA00006484"/>
    </source>
</evidence>
<dbReference type="InterPro" id="IPR002347">
    <property type="entry name" value="SDR_fam"/>
</dbReference>
<dbReference type="SMART" id="SM00822">
    <property type="entry name" value="PKS_KR"/>
    <property type="match status" value="1"/>
</dbReference>
<dbReference type="Gene3D" id="3.40.50.720">
    <property type="entry name" value="NAD(P)-binding Rossmann-like Domain"/>
    <property type="match status" value="1"/>
</dbReference>
<keyword evidence="4" id="KW-0812">Transmembrane</keyword>
<dbReference type="FunFam" id="3.40.50.720:FF:000173">
    <property type="entry name" value="3-oxoacyl-[acyl-carrier protein] reductase"/>
    <property type="match status" value="1"/>
</dbReference>
<protein>
    <submittedName>
        <fullName evidence="6">Beta-ketoacyl-ACP reductase</fullName>
    </submittedName>
</protein>
<keyword evidence="4" id="KW-0472">Membrane</keyword>
<accession>A0A2D2LU26</accession>
<dbReference type="Pfam" id="PF00106">
    <property type="entry name" value="adh_short"/>
    <property type="match status" value="1"/>
</dbReference>
<keyword evidence="4" id="KW-1133">Transmembrane helix</keyword>
<dbReference type="NCBIfam" id="NF009464">
    <property type="entry name" value="PRK12824.1"/>
    <property type="match status" value="1"/>
</dbReference>
<dbReference type="PROSITE" id="PS00061">
    <property type="entry name" value="ADH_SHORT"/>
    <property type="match status" value="1"/>
</dbReference>
<sequence>MTTDNPTANKKIALVTGALGGIGTAICHALIQAGYHIIATYTPKSDSTVNRGEAWLKEEGMNASDFTFVETNLTDHEAATKAIVDAIEKAGHIDVLVNNAGITRDTTFKKMTYEQWSEVIDTNLKSLFTVTQPVFNKMLEQKSGRIVSISSVNGLKGQFGQTNYSATKAGIIGFSKSLAQEGAKSGVTVNVVAPGYTGTKMVMAVPEKVMESIKAGIPMGRLAQPEEIAAAVMYLVSDGAAYITGETINVNGGQYMH</sequence>
<dbReference type="NCBIfam" id="NF009466">
    <property type="entry name" value="PRK12826.1-2"/>
    <property type="match status" value="1"/>
</dbReference>
<dbReference type="STRING" id="34062.AXE82_00300"/>